<protein>
    <submittedName>
        <fullName evidence="1">Uncharacterized protein</fullName>
    </submittedName>
</protein>
<dbReference type="AlphaFoldDB" id="A0A074RVK4"/>
<evidence type="ECO:0000313" key="1">
    <source>
        <dbReference type="EMBL" id="KEP49320.1"/>
    </source>
</evidence>
<sequence>MLSLLRSSLFKVLGLTIPMLTRLFIGVCVPYTSHRLCNTGFDTSDSSCVASTTSIRPFIEQCLQCLEFGADLLFYGWVGVFWGWGTHRQWVVVRYSKIDR</sequence>
<gene>
    <name evidence="1" type="ORF">V565_103050</name>
</gene>
<organism evidence="1 2">
    <name type="scientific">Rhizoctonia solani 123E</name>
    <dbReference type="NCBI Taxonomy" id="1423351"/>
    <lineage>
        <taxon>Eukaryota</taxon>
        <taxon>Fungi</taxon>
        <taxon>Dikarya</taxon>
        <taxon>Basidiomycota</taxon>
        <taxon>Agaricomycotina</taxon>
        <taxon>Agaricomycetes</taxon>
        <taxon>Cantharellales</taxon>
        <taxon>Ceratobasidiaceae</taxon>
        <taxon>Rhizoctonia</taxon>
    </lineage>
</organism>
<comment type="caution">
    <text evidence="1">The sequence shown here is derived from an EMBL/GenBank/DDBJ whole genome shotgun (WGS) entry which is preliminary data.</text>
</comment>
<dbReference type="HOGENOM" id="CLU_2307638_0_0_1"/>
<dbReference type="Proteomes" id="UP000027456">
    <property type="component" value="Unassembled WGS sequence"/>
</dbReference>
<name>A0A074RVK4_9AGAM</name>
<reference evidence="1 2" key="1">
    <citation type="submission" date="2013-12" db="EMBL/GenBank/DDBJ databases">
        <authorList>
            <person name="Cubeta M."/>
            <person name="Pakala S."/>
            <person name="Fedorova N."/>
            <person name="Thomas E."/>
            <person name="Dean R."/>
            <person name="Jabaji S."/>
            <person name="Neate S."/>
            <person name="Toda T."/>
            <person name="Tavantzis S."/>
            <person name="Vilgalys R."/>
            <person name="Bharathan N."/>
            <person name="Pakala S."/>
            <person name="Losada L.S."/>
            <person name="Zafar N."/>
            <person name="Nierman W."/>
        </authorList>
    </citation>
    <scope>NUCLEOTIDE SEQUENCE [LARGE SCALE GENOMIC DNA]</scope>
    <source>
        <strain evidence="1 2">123E</strain>
    </source>
</reference>
<accession>A0A074RVK4</accession>
<evidence type="ECO:0000313" key="2">
    <source>
        <dbReference type="Proteomes" id="UP000027456"/>
    </source>
</evidence>
<keyword evidence="2" id="KW-1185">Reference proteome</keyword>
<dbReference type="EMBL" id="AZST01000378">
    <property type="protein sequence ID" value="KEP49320.1"/>
    <property type="molecule type" value="Genomic_DNA"/>
</dbReference>
<proteinExistence type="predicted"/>